<feature type="domain" description="Photolyase/cryptochrome alpha/beta" evidence="11">
    <location>
        <begin position="1"/>
        <end position="130"/>
    </location>
</feature>
<comment type="similarity">
    <text evidence="10">Belongs to the DNA photolyase family.</text>
</comment>
<dbReference type="InterPro" id="IPR036134">
    <property type="entry name" value="Crypto/Photolyase_FAD-like_sf"/>
</dbReference>
<evidence type="ECO:0000256" key="8">
    <source>
        <dbReference type="PIRSR" id="PIRSR602081-1"/>
    </source>
</evidence>
<feature type="binding site" evidence="8">
    <location>
        <begin position="230"/>
        <end position="234"/>
    </location>
    <ligand>
        <name>FAD</name>
        <dbReference type="ChEBI" id="CHEBI:57692"/>
    </ligand>
</feature>
<dbReference type="GO" id="GO:0003904">
    <property type="term" value="F:deoxyribodipyrimidine photo-lyase activity"/>
    <property type="evidence" value="ECO:0007669"/>
    <property type="project" value="UniProtKB-EC"/>
</dbReference>
<dbReference type="GO" id="GO:0009416">
    <property type="term" value="P:response to light stimulus"/>
    <property type="evidence" value="ECO:0007669"/>
    <property type="project" value="TreeGrafter"/>
</dbReference>
<dbReference type="FunFam" id="1.10.579.10:FF:000003">
    <property type="entry name" value="Deoxyribodipyrimidine photo-lyase"/>
    <property type="match status" value="1"/>
</dbReference>
<dbReference type="AlphaFoldDB" id="A0A0D6DYI8"/>
<keyword evidence="6 10" id="KW-0157">Chromophore</keyword>
<dbReference type="PROSITE" id="PS51645">
    <property type="entry name" value="PHR_CRY_ALPHA_BETA"/>
    <property type="match status" value="1"/>
</dbReference>
<gene>
    <name evidence="12" type="ORF">LACPI_1352</name>
</gene>
<evidence type="ECO:0000256" key="2">
    <source>
        <dbReference type="ARBA" id="ARBA00013149"/>
    </source>
</evidence>
<dbReference type="PROSITE" id="PS00394">
    <property type="entry name" value="DNA_PHOTOLYASES_1_1"/>
    <property type="match status" value="1"/>
</dbReference>
<dbReference type="EMBL" id="LN774769">
    <property type="protein sequence ID" value="CEN28552.1"/>
    <property type="molecule type" value="Genomic_DNA"/>
</dbReference>
<feature type="site" description="Electron transfer via tryptophanyl radical" evidence="9">
    <location>
        <position position="373"/>
    </location>
</feature>
<evidence type="ECO:0000259" key="11">
    <source>
        <dbReference type="PROSITE" id="PS51645"/>
    </source>
</evidence>
<comment type="cofactor">
    <cofactor evidence="8">
        <name>FAD</name>
        <dbReference type="ChEBI" id="CHEBI:57692"/>
    </cofactor>
    <text evidence="8">Binds 1 FAD per subunit.</text>
</comment>
<feature type="binding site" evidence="8">
    <location>
        <position position="263"/>
    </location>
    <ligand>
        <name>FAD</name>
        <dbReference type="ChEBI" id="CHEBI:57692"/>
    </ligand>
</feature>
<dbReference type="RefSeq" id="WP_047915666.1">
    <property type="nucleotide sequence ID" value="NZ_LN774769.1"/>
</dbReference>
<evidence type="ECO:0000256" key="10">
    <source>
        <dbReference type="RuleBase" id="RU004182"/>
    </source>
</evidence>
<feature type="site" description="Electron transfer via tryptophanyl radical" evidence="9">
    <location>
        <position position="350"/>
    </location>
</feature>
<dbReference type="SUPFAM" id="SSF52425">
    <property type="entry name" value="Cryptochrome/photolyase, N-terminal domain"/>
    <property type="match status" value="1"/>
</dbReference>
<dbReference type="InterPro" id="IPR002081">
    <property type="entry name" value="Cryptochrome/DNA_photolyase_1"/>
</dbReference>
<reference evidence="13" key="1">
    <citation type="submission" date="2015-01" db="EMBL/GenBank/DDBJ databases">
        <authorList>
            <person name="Andreevskaya M."/>
        </authorList>
    </citation>
    <scope>NUCLEOTIDE SEQUENCE [LARGE SCALE GENOMIC DNA]</scope>
    <source>
        <strain evidence="13">MKFS47</strain>
    </source>
</reference>
<keyword evidence="5 8" id="KW-0274">FAD</keyword>
<accession>A0A0D6DYI8</accession>
<feature type="binding site" evidence="8">
    <location>
        <begin position="266"/>
        <end position="273"/>
    </location>
    <ligand>
        <name>FAD</name>
        <dbReference type="ChEBI" id="CHEBI:57692"/>
    </ligand>
</feature>
<dbReference type="KEGG" id="lpk:LACPI_1352"/>
<protein>
    <recommendedName>
        <fullName evidence="3">Deoxyribodipyrimidine photo-lyase</fullName>
        <ecNumber evidence="2">4.1.99.3</ecNumber>
    </recommendedName>
</protein>
<evidence type="ECO:0000256" key="4">
    <source>
        <dbReference type="ARBA" id="ARBA00022630"/>
    </source>
</evidence>
<dbReference type="Gene3D" id="3.40.50.620">
    <property type="entry name" value="HUPs"/>
    <property type="match status" value="1"/>
</dbReference>
<evidence type="ECO:0000256" key="3">
    <source>
        <dbReference type="ARBA" id="ARBA00014046"/>
    </source>
</evidence>
<dbReference type="Gene3D" id="1.10.579.10">
    <property type="entry name" value="DNA Cyclobutane Dipyrimidine Photolyase, subunit A, domain 3"/>
    <property type="match status" value="1"/>
</dbReference>
<dbReference type="Gene3D" id="1.25.40.80">
    <property type="match status" value="1"/>
</dbReference>
<name>A0A0D6DYI8_9LACT</name>
<keyword evidence="4 8" id="KW-0285">Flavoprotein</keyword>
<dbReference type="Proteomes" id="UP000033166">
    <property type="component" value="Chromosome I"/>
</dbReference>
<dbReference type="PROSITE" id="PS00691">
    <property type="entry name" value="DNA_PHOTOLYASES_1_2"/>
    <property type="match status" value="1"/>
</dbReference>
<dbReference type="PRINTS" id="PR00147">
    <property type="entry name" value="DNAPHOTLYASE"/>
</dbReference>
<comment type="catalytic activity">
    <reaction evidence="7">
        <text>cyclobutadipyrimidine (in DNA) = 2 pyrimidine residues (in DNA).</text>
        <dbReference type="EC" id="4.1.99.3"/>
    </reaction>
</comment>
<dbReference type="InterPro" id="IPR018394">
    <property type="entry name" value="DNA_photolyase_1_CS_C"/>
</dbReference>
<feature type="binding site" evidence="8">
    <location>
        <position position="218"/>
    </location>
    <ligand>
        <name>FAD</name>
        <dbReference type="ChEBI" id="CHEBI:57692"/>
    </ligand>
</feature>
<dbReference type="InterPro" id="IPR036155">
    <property type="entry name" value="Crypto/Photolyase_N_sf"/>
</dbReference>
<evidence type="ECO:0000256" key="6">
    <source>
        <dbReference type="ARBA" id="ARBA00022991"/>
    </source>
</evidence>
<evidence type="ECO:0000313" key="12">
    <source>
        <dbReference type="EMBL" id="CEN28552.1"/>
    </source>
</evidence>
<evidence type="ECO:0000256" key="5">
    <source>
        <dbReference type="ARBA" id="ARBA00022827"/>
    </source>
</evidence>
<feature type="binding site" evidence="8">
    <location>
        <begin position="363"/>
        <end position="365"/>
    </location>
    <ligand>
        <name>FAD</name>
        <dbReference type="ChEBI" id="CHEBI:57692"/>
    </ligand>
</feature>
<dbReference type="Pfam" id="PF03441">
    <property type="entry name" value="FAD_binding_7"/>
    <property type="match status" value="1"/>
</dbReference>
<dbReference type="InterPro" id="IPR014729">
    <property type="entry name" value="Rossmann-like_a/b/a_fold"/>
</dbReference>
<dbReference type="STRING" id="1364.LP2241_30365"/>
<comment type="cofactor">
    <cofactor evidence="1">
        <name>(6R)-5,10-methylene-5,6,7,8-tetrahydrofolate</name>
        <dbReference type="ChEBI" id="CHEBI:15636"/>
    </cofactor>
</comment>
<dbReference type="GO" id="GO:0071949">
    <property type="term" value="F:FAD binding"/>
    <property type="evidence" value="ECO:0007669"/>
    <property type="project" value="TreeGrafter"/>
</dbReference>
<dbReference type="InterPro" id="IPR006050">
    <property type="entry name" value="DNA_photolyase_N"/>
</dbReference>
<organism evidence="12 13">
    <name type="scientific">Pseudolactococcus piscium MKFS47</name>
    <dbReference type="NCBI Taxonomy" id="297352"/>
    <lineage>
        <taxon>Bacteria</taxon>
        <taxon>Bacillati</taxon>
        <taxon>Bacillota</taxon>
        <taxon>Bacilli</taxon>
        <taxon>Lactobacillales</taxon>
        <taxon>Streptococcaceae</taxon>
        <taxon>Pseudolactococcus</taxon>
    </lineage>
</organism>
<dbReference type="InterPro" id="IPR005101">
    <property type="entry name" value="Cryptochr/Photolyase_FAD-bd"/>
</dbReference>
<evidence type="ECO:0000313" key="13">
    <source>
        <dbReference type="Proteomes" id="UP000033166"/>
    </source>
</evidence>
<proteinExistence type="inferred from homology"/>
<evidence type="ECO:0000256" key="7">
    <source>
        <dbReference type="ARBA" id="ARBA00033999"/>
    </source>
</evidence>
<dbReference type="PANTHER" id="PTHR11455">
    <property type="entry name" value="CRYPTOCHROME"/>
    <property type="match status" value="1"/>
</dbReference>
<dbReference type="Pfam" id="PF00875">
    <property type="entry name" value="DNA_photolyase"/>
    <property type="match status" value="1"/>
</dbReference>
<dbReference type="EC" id="4.1.99.3" evidence="2"/>
<dbReference type="GO" id="GO:0003677">
    <property type="term" value="F:DNA binding"/>
    <property type="evidence" value="ECO:0007669"/>
    <property type="project" value="TreeGrafter"/>
</dbReference>
<sequence length="477" mass="56314">MYSVVWFRQDLRIQDNLALYHACQQLKKDDKLVLLFQVNPDQFLSDSLNHQAFFESVRHFKASLDGKAHLQIQYGEPKHLFTQLKEALPDWDKIYFNQDTSGYGAKRDKEMIAFFAQHQIAHFSFQDRYLHGADDIRTQKNEVYKVFTPYYNQWKERLKATPLTIDFQTDQVLTDKLFPDDEQQFSELTKHDEGRGPVGEQAAIWQLKQFLSYDVTNYDAARDIPSLDQTSHLSQFLRTGELSIRTLWQALQELPTSQGRLTFEKELCWRDFYHMIYTHAPHQKTQPLRPEFSFIKWENDKEKFQLWQTGQTGFPIVDAAMRQLNQTGWMHNRLRMITASFLTKDLLIDWRWGEWYFQKQLIDYDPASNIGGWQWAASTGTDAVPYFRIFNPTTQSEKFDPDGLFIKTYVPELANLPIKFMHQPEKMTSIDQAMYGVILDKDYPSPMVDHKARRKLAISTYEDSKAYYQDQLAHGNR</sequence>
<dbReference type="HOGENOM" id="CLU_010348_2_2_9"/>
<dbReference type="GO" id="GO:0000719">
    <property type="term" value="P:photoreactive repair"/>
    <property type="evidence" value="ECO:0007669"/>
    <property type="project" value="UniProtKB-ARBA"/>
</dbReference>
<feature type="site" description="Electron transfer via tryptophanyl radical" evidence="9">
    <location>
        <position position="297"/>
    </location>
</feature>
<evidence type="ECO:0000256" key="9">
    <source>
        <dbReference type="PIRSR" id="PIRSR602081-2"/>
    </source>
</evidence>
<keyword evidence="12" id="KW-0456">Lyase</keyword>
<dbReference type="SUPFAM" id="SSF48173">
    <property type="entry name" value="Cryptochrome/photolyase FAD-binding domain"/>
    <property type="match status" value="1"/>
</dbReference>
<evidence type="ECO:0000256" key="1">
    <source>
        <dbReference type="ARBA" id="ARBA00001932"/>
    </source>
</evidence>
<dbReference type="PANTHER" id="PTHR11455:SF9">
    <property type="entry name" value="CRYPTOCHROME CIRCADIAN CLOCK 5 ISOFORM X1"/>
    <property type="match status" value="1"/>
</dbReference>